<evidence type="ECO:0000313" key="6">
    <source>
        <dbReference type="Proteomes" id="UP000694701"/>
    </source>
</evidence>
<accession>A0A8C2FT20</accession>
<sequence length="171" mass="19809">MRWLFLFSNTLILFFNDYLNDKTEAPSDDPCYSYTVLDDPWRATDYQNDSVLMCDRNVNWFGWYRLFIHGQSAQMPNTCIDKYKCGTHAPLWLNGGHPKVEDGVVTRGVCGHWQNNCCYFNTTPIRVKACPGNYYVYEFVRPSICALAYCMLGTSTPPIQLSHQRPIHLVM</sequence>
<dbReference type="Proteomes" id="UP000694701">
    <property type="component" value="Unplaced"/>
</dbReference>
<keyword evidence="2" id="KW-1015">Disulfide bond</keyword>
<reference evidence="5" key="1">
    <citation type="submission" date="2025-08" db="UniProtKB">
        <authorList>
            <consortium name="Ensembl"/>
        </authorList>
    </citation>
    <scope>IDENTIFICATION</scope>
</reference>
<dbReference type="AlphaFoldDB" id="A0A8C2FT20"/>
<feature type="domain" description="UMOD/GP2/OIT3-like D8C" evidence="4">
    <location>
        <begin position="64"/>
        <end position="150"/>
    </location>
</feature>
<name>A0A8C2FT20_CYPCA</name>
<protein>
    <recommendedName>
        <fullName evidence="4">UMOD/GP2/OIT3-like D8C domain-containing protein</fullName>
    </recommendedName>
</protein>
<evidence type="ECO:0000256" key="2">
    <source>
        <dbReference type="ARBA" id="ARBA00023157"/>
    </source>
</evidence>
<evidence type="ECO:0000256" key="3">
    <source>
        <dbReference type="SAM" id="SignalP"/>
    </source>
</evidence>
<evidence type="ECO:0000259" key="4">
    <source>
        <dbReference type="Pfam" id="PF23283"/>
    </source>
</evidence>
<evidence type="ECO:0000313" key="5">
    <source>
        <dbReference type="Ensembl" id="ENSCCRP00020059485.1"/>
    </source>
</evidence>
<evidence type="ECO:0000256" key="1">
    <source>
        <dbReference type="ARBA" id="ARBA00022729"/>
    </source>
</evidence>
<dbReference type="Ensembl" id="ENSCCRT00020065545.1">
    <property type="protein sequence ID" value="ENSCCRP00020059485.1"/>
    <property type="gene ID" value="ENSCCRG00020028178.1"/>
</dbReference>
<dbReference type="PANTHER" id="PTHR36191:SF4">
    <property type="entry name" value="VWFD DOMAIN-CONTAINING PROTEIN"/>
    <property type="match status" value="1"/>
</dbReference>
<organism evidence="5 6">
    <name type="scientific">Cyprinus carpio</name>
    <name type="common">Common carp</name>
    <dbReference type="NCBI Taxonomy" id="7962"/>
    <lineage>
        <taxon>Eukaryota</taxon>
        <taxon>Metazoa</taxon>
        <taxon>Chordata</taxon>
        <taxon>Craniata</taxon>
        <taxon>Vertebrata</taxon>
        <taxon>Euteleostomi</taxon>
        <taxon>Actinopterygii</taxon>
        <taxon>Neopterygii</taxon>
        <taxon>Teleostei</taxon>
        <taxon>Ostariophysi</taxon>
        <taxon>Cypriniformes</taxon>
        <taxon>Cyprinidae</taxon>
        <taxon>Cyprininae</taxon>
        <taxon>Cyprinus</taxon>
    </lineage>
</organism>
<feature type="chain" id="PRO_5034927071" description="UMOD/GP2/OIT3-like D8C domain-containing protein" evidence="3">
    <location>
        <begin position="26"/>
        <end position="171"/>
    </location>
</feature>
<dbReference type="InterPro" id="IPR057774">
    <property type="entry name" value="D8C_UMOD/GP2/OIT3-like"/>
</dbReference>
<dbReference type="Pfam" id="PF23283">
    <property type="entry name" value="D8C_UMOD"/>
    <property type="match status" value="1"/>
</dbReference>
<proteinExistence type="predicted"/>
<dbReference type="PANTHER" id="PTHR36191">
    <property type="entry name" value="ENDO/EXONUCLEASE/PHOSPHATASE DOMAIN-CONTAINING PROTEIN-RELATED"/>
    <property type="match status" value="1"/>
</dbReference>
<feature type="signal peptide" evidence="3">
    <location>
        <begin position="1"/>
        <end position="25"/>
    </location>
</feature>
<keyword evidence="1 3" id="KW-0732">Signal</keyword>